<gene>
    <name evidence="1" type="ORF">GMORB2_4949</name>
</gene>
<name>A0A9P5CYC9_9HYPO</name>
<sequence>MAHSLSSIIIGLPAGTSTLDPVGYISTIWNEQPEAIASDLGLKPLMRMSGKYGTPFTPLAPCPKHTEQSAPNLVRGCRSPVCDGITALANIALASNNPPSSNAFDSLLNGAFDSNGPLTNIDFRHRSLGNDFMSNGSSTIDLHRNGSLSNGAFGSYEPLAGVDFGCESLTNGASGNGTLGRLTQGDSDRSYQDVKCGVDLSEFTEFNLPEFEGVDLSALTGSTTAANVFTTC</sequence>
<comment type="caution">
    <text evidence="1">The sequence shown here is derived from an EMBL/GenBank/DDBJ whole genome shotgun (WGS) entry which is preliminary data.</text>
</comment>
<keyword evidence="2" id="KW-1185">Reference proteome</keyword>
<dbReference type="AlphaFoldDB" id="A0A9P5CYC9"/>
<reference evidence="1" key="1">
    <citation type="submission" date="2020-03" db="EMBL/GenBank/DDBJ databases">
        <title>Site-based positive gene gene selection in Geosmithia morbida across the United States reveals a broad range of putative effectors and factors for local host and environmental adapation.</title>
        <authorList>
            <person name="Onufrak A."/>
            <person name="Murdoch R.W."/>
            <person name="Gazis R."/>
            <person name="Huff M."/>
            <person name="Staton M."/>
            <person name="Klingeman W."/>
            <person name="Hadziabdic D."/>
        </authorList>
    </citation>
    <scope>NUCLEOTIDE SEQUENCE</scope>
    <source>
        <strain evidence="1">1262</strain>
    </source>
</reference>
<evidence type="ECO:0000313" key="1">
    <source>
        <dbReference type="EMBL" id="KAF4119252.1"/>
    </source>
</evidence>
<dbReference type="Proteomes" id="UP000749293">
    <property type="component" value="Unassembled WGS sequence"/>
</dbReference>
<dbReference type="EMBL" id="JAANYQ010000030">
    <property type="protein sequence ID" value="KAF4119252.1"/>
    <property type="molecule type" value="Genomic_DNA"/>
</dbReference>
<organism evidence="1 2">
    <name type="scientific">Geosmithia morbida</name>
    <dbReference type="NCBI Taxonomy" id="1094350"/>
    <lineage>
        <taxon>Eukaryota</taxon>
        <taxon>Fungi</taxon>
        <taxon>Dikarya</taxon>
        <taxon>Ascomycota</taxon>
        <taxon>Pezizomycotina</taxon>
        <taxon>Sordariomycetes</taxon>
        <taxon>Hypocreomycetidae</taxon>
        <taxon>Hypocreales</taxon>
        <taxon>Bionectriaceae</taxon>
        <taxon>Geosmithia</taxon>
    </lineage>
</organism>
<evidence type="ECO:0000313" key="2">
    <source>
        <dbReference type="Proteomes" id="UP000749293"/>
    </source>
</evidence>
<proteinExistence type="predicted"/>
<dbReference type="GeneID" id="55971177"/>
<protein>
    <submittedName>
        <fullName evidence="1">Uncharacterized protein</fullName>
    </submittedName>
</protein>
<dbReference type="RefSeq" id="XP_035317904.1">
    <property type="nucleotide sequence ID" value="XM_035466923.1"/>
</dbReference>
<accession>A0A9P5CYC9</accession>